<comment type="caution">
    <text evidence="1">The sequence shown here is derived from an EMBL/GenBank/DDBJ whole genome shotgun (WGS) entry which is preliminary data.</text>
</comment>
<evidence type="ECO:0000313" key="2">
    <source>
        <dbReference type="Proteomes" id="UP001597211"/>
    </source>
</evidence>
<sequence>MISVKSPGGSMFPYYYKGGEIHCLKYGSMYKDEERLFRLIQEEEQFMIGVHRKLKIWVDFYKTSITDRVIQELINHLSRISLYVERLSIVGLSPMNAWRLKKQIKKSGLDLNIRFYADPEDAKTWLVTEKNSLLRKIVH</sequence>
<dbReference type="RefSeq" id="WP_240268803.1">
    <property type="nucleotide sequence ID" value="NZ_JAKSXN010000016.1"/>
</dbReference>
<dbReference type="EMBL" id="JBHTKZ010000016">
    <property type="protein sequence ID" value="MFD1181764.1"/>
    <property type="molecule type" value="Genomic_DNA"/>
</dbReference>
<reference evidence="2" key="1">
    <citation type="journal article" date="2019" name="Int. J. Syst. Evol. Microbiol.">
        <title>The Global Catalogue of Microorganisms (GCM) 10K type strain sequencing project: providing services to taxonomists for standard genome sequencing and annotation.</title>
        <authorList>
            <consortium name="The Broad Institute Genomics Platform"/>
            <consortium name="The Broad Institute Genome Sequencing Center for Infectious Disease"/>
            <person name="Wu L."/>
            <person name="Ma J."/>
        </authorList>
    </citation>
    <scope>NUCLEOTIDE SEQUENCE [LARGE SCALE GENOMIC DNA]</scope>
    <source>
        <strain evidence="2">CCUG 48216</strain>
    </source>
</reference>
<accession>A0ABW3SAJ2</accession>
<name>A0ABW3SAJ2_9BACL</name>
<dbReference type="Proteomes" id="UP001597211">
    <property type="component" value="Unassembled WGS sequence"/>
</dbReference>
<gene>
    <name evidence="1" type="ORF">ACFQ2Z_10365</name>
</gene>
<evidence type="ECO:0008006" key="3">
    <source>
        <dbReference type="Google" id="ProtNLM"/>
    </source>
</evidence>
<protein>
    <recommendedName>
        <fullName evidence="3">STAS/SEC14 domain-containing protein</fullName>
    </recommendedName>
</protein>
<proteinExistence type="predicted"/>
<keyword evidence="2" id="KW-1185">Reference proteome</keyword>
<evidence type="ECO:0000313" key="1">
    <source>
        <dbReference type="EMBL" id="MFD1181764.1"/>
    </source>
</evidence>
<organism evidence="1 2">
    <name type="scientific">Paenibacillus timonensis</name>
    <dbReference type="NCBI Taxonomy" id="225915"/>
    <lineage>
        <taxon>Bacteria</taxon>
        <taxon>Bacillati</taxon>
        <taxon>Bacillota</taxon>
        <taxon>Bacilli</taxon>
        <taxon>Bacillales</taxon>
        <taxon>Paenibacillaceae</taxon>
        <taxon>Paenibacillus</taxon>
    </lineage>
</organism>